<keyword evidence="2" id="KW-0804">Transcription</keyword>
<gene>
    <name evidence="4" type="ORF">EJP77_08480</name>
</gene>
<dbReference type="InterPro" id="IPR026881">
    <property type="entry name" value="WYL_dom"/>
</dbReference>
<evidence type="ECO:0000256" key="1">
    <source>
        <dbReference type="ARBA" id="ARBA00023015"/>
    </source>
</evidence>
<keyword evidence="5" id="KW-1185">Reference proteome</keyword>
<reference evidence="4 5" key="1">
    <citation type="submission" date="2018-12" db="EMBL/GenBank/DDBJ databases">
        <authorList>
            <person name="Sun L."/>
            <person name="Chen Z."/>
        </authorList>
    </citation>
    <scope>NUCLEOTIDE SEQUENCE [LARGE SCALE GENOMIC DNA]</scope>
    <source>
        <strain evidence="4 5">3-5-3</strain>
    </source>
</reference>
<dbReference type="EMBL" id="RZNX01000002">
    <property type="protein sequence ID" value="RUT33662.1"/>
    <property type="molecule type" value="Genomic_DNA"/>
</dbReference>
<dbReference type="Pfam" id="PF25583">
    <property type="entry name" value="WCX"/>
    <property type="match status" value="1"/>
</dbReference>
<dbReference type="InterPro" id="IPR057727">
    <property type="entry name" value="WCX_dom"/>
</dbReference>
<dbReference type="Pfam" id="PF13280">
    <property type="entry name" value="WYL"/>
    <property type="match status" value="1"/>
</dbReference>
<dbReference type="RefSeq" id="WP_127198776.1">
    <property type="nucleotide sequence ID" value="NZ_RZNX01000002.1"/>
</dbReference>
<dbReference type="PROSITE" id="PS51000">
    <property type="entry name" value="HTH_DEOR_2"/>
    <property type="match status" value="1"/>
</dbReference>
<dbReference type="InterPro" id="IPR028349">
    <property type="entry name" value="PafC-like"/>
</dbReference>
<evidence type="ECO:0000313" key="4">
    <source>
        <dbReference type="EMBL" id="RUT33662.1"/>
    </source>
</evidence>
<evidence type="ECO:0000256" key="2">
    <source>
        <dbReference type="ARBA" id="ARBA00023163"/>
    </source>
</evidence>
<dbReference type="InterPro" id="IPR051534">
    <property type="entry name" value="CBASS_pafABC_assoc_protein"/>
</dbReference>
<dbReference type="PIRSF" id="PIRSF016838">
    <property type="entry name" value="PafC"/>
    <property type="match status" value="1"/>
</dbReference>
<sequence>MGKSRRLIELMMAVNRKRKFTVKELAEEFRVSTRTMLRDLQELSGMGVPLYSQVGAGGGYQVLAERTLPPISFTENEAFSIFFASHALRHFSSLPFEASAESALRKFYRYLSEDVKSLIDEMRNRIDFFTHTRSERADCLEILLQASIRKLPVTIRYGTRKDETGRRTIQPIGIYAHEGYWFCPAYCYLQEAFRLFRVDRIGAAIWADVEALSSTVDVSEVDLTNWGHHFYSQRERVGVQVKLTARGEELFRNKSWIFPWGEVHHSNDGTGTLEMEITSSEIPFFAEYFFSFGAEAVVLKPGELREAVRKKLTCALEEYNSPSF</sequence>
<dbReference type="InterPro" id="IPR036388">
    <property type="entry name" value="WH-like_DNA-bd_sf"/>
</dbReference>
<dbReference type="InterPro" id="IPR036390">
    <property type="entry name" value="WH_DNA-bd_sf"/>
</dbReference>
<dbReference type="Gene3D" id="1.10.10.10">
    <property type="entry name" value="Winged helix-like DNA-binding domain superfamily/Winged helix DNA-binding domain"/>
    <property type="match status" value="1"/>
</dbReference>
<dbReference type="GO" id="GO:0003700">
    <property type="term" value="F:DNA-binding transcription factor activity"/>
    <property type="evidence" value="ECO:0007669"/>
    <property type="project" value="InterPro"/>
</dbReference>
<evidence type="ECO:0000313" key="5">
    <source>
        <dbReference type="Proteomes" id="UP000272464"/>
    </source>
</evidence>
<organism evidence="4 5">
    <name type="scientific">Paenibacillus zeisoli</name>
    <dbReference type="NCBI Taxonomy" id="2496267"/>
    <lineage>
        <taxon>Bacteria</taxon>
        <taxon>Bacillati</taxon>
        <taxon>Bacillota</taxon>
        <taxon>Bacilli</taxon>
        <taxon>Bacillales</taxon>
        <taxon>Paenibacillaceae</taxon>
        <taxon>Paenibacillus</taxon>
    </lineage>
</organism>
<name>A0A3S1D104_9BACL</name>
<comment type="caution">
    <text evidence="4">The sequence shown here is derived from an EMBL/GenBank/DDBJ whole genome shotgun (WGS) entry which is preliminary data.</text>
</comment>
<dbReference type="Proteomes" id="UP000272464">
    <property type="component" value="Unassembled WGS sequence"/>
</dbReference>
<dbReference type="InterPro" id="IPR001034">
    <property type="entry name" value="DeoR_HTH"/>
</dbReference>
<evidence type="ECO:0000259" key="3">
    <source>
        <dbReference type="PROSITE" id="PS51000"/>
    </source>
</evidence>
<dbReference type="OrthoDB" id="9815009at2"/>
<dbReference type="SUPFAM" id="SSF46785">
    <property type="entry name" value="Winged helix' DNA-binding domain"/>
    <property type="match status" value="1"/>
</dbReference>
<protein>
    <submittedName>
        <fullName evidence="4">YafY family transcriptional regulator</fullName>
    </submittedName>
</protein>
<dbReference type="Pfam" id="PF08279">
    <property type="entry name" value="HTH_11"/>
    <property type="match status" value="1"/>
</dbReference>
<dbReference type="PANTHER" id="PTHR34580">
    <property type="match status" value="1"/>
</dbReference>
<feature type="domain" description="HTH deoR-type" evidence="3">
    <location>
        <begin position="3"/>
        <end position="58"/>
    </location>
</feature>
<dbReference type="PANTHER" id="PTHR34580:SF9">
    <property type="entry name" value="SLL5097 PROTEIN"/>
    <property type="match status" value="1"/>
</dbReference>
<accession>A0A3S1D104</accession>
<keyword evidence="1" id="KW-0805">Transcription regulation</keyword>
<dbReference type="PROSITE" id="PS52050">
    <property type="entry name" value="WYL"/>
    <property type="match status" value="1"/>
</dbReference>
<dbReference type="AlphaFoldDB" id="A0A3S1D104"/>
<proteinExistence type="predicted"/>
<dbReference type="InterPro" id="IPR013196">
    <property type="entry name" value="HTH_11"/>
</dbReference>